<dbReference type="InterPro" id="IPR036271">
    <property type="entry name" value="Tet_transcr_reg_TetR-rel_C_sf"/>
</dbReference>
<dbReference type="RefSeq" id="WP_187332135.1">
    <property type="nucleotide sequence ID" value="NZ_CP060490.1"/>
</dbReference>
<dbReference type="InterPro" id="IPR001647">
    <property type="entry name" value="HTH_TetR"/>
</dbReference>
<dbReference type="PROSITE" id="PS50977">
    <property type="entry name" value="HTH_TETR_2"/>
    <property type="match status" value="1"/>
</dbReference>
<name>A0A7G9B1W3_9FIRM</name>
<organism evidence="4 5">
    <name type="scientific">Oscillibacter hominis</name>
    <dbReference type="NCBI Taxonomy" id="2763056"/>
    <lineage>
        <taxon>Bacteria</taxon>
        <taxon>Bacillati</taxon>
        <taxon>Bacillota</taxon>
        <taxon>Clostridia</taxon>
        <taxon>Eubacteriales</taxon>
        <taxon>Oscillospiraceae</taxon>
        <taxon>Oscillibacter</taxon>
    </lineage>
</organism>
<dbReference type="PANTHER" id="PTHR43479:SF11">
    <property type="entry name" value="ACREF_ENVCD OPERON REPRESSOR-RELATED"/>
    <property type="match status" value="1"/>
</dbReference>
<keyword evidence="5" id="KW-1185">Reference proteome</keyword>
<dbReference type="SUPFAM" id="SSF48498">
    <property type="entry name" value="Tetracyclin repressor-like, C-terminal domain"/>
    <property type="match status" value="1"/>
</dbReference>
<dbReference type="Proteomes" id="UP000515960">
    <property type="component" value="Chromosome"/>
</dbReference>
<feature type="domain" description="HTH tetR-type" evidence="3">
    <location>
        <begin position="9"/>
        <end position="69"/>
    </location>
</feature>
<evidence type="ECO:0000313" key="4">
    <source>
        <dbReference type="EMBL" id="QNL43544.1"/>
    </source>
</evidence>
<feature type="DNA-binding region" description="H-T-H motif" evidence="2">
    <location>
        <begin position="32"/>
        <end position="51"/>
    </location>
</feature>
<dbReference type="AlphaFoldDB" id="A0A7G9B1W3"/>
<dbReference type="InterPro" id="IPR009057">
    <property type="entry name" value="Homeodomain-like_sf"/>
</dbReference>
<dbReference type="Gene3D" id="1.10.357.10">
    <property type="entry name" value="Tetracycline Repressor, domain 2"/>
    <property type="match status" value="1"/>
</dbReference>
<evidence type="ECO:0000256" key="2">
    <source>
        <dbReference type="PROSITE-ProRule" id="PRU00335"/>
    </source>
</evidence>
<dbReference type="Pfam" id="PF00440">
    <property type="entry name" value="TetR_N"/>
    <property type="match status" value="1"/>
</dbReference>
<keyword evidence="1 2" id="KW-0238">DNA-binding</keyword>
<dbReference type="SUPFAM" id="SSF46689">
    <property type="entry name" value="Homeodomain-like"/>
    <property type="match status" value="1"/>
</dbReference>
<dbReference type="KEGG" id="ohi:H8790_08625"/>
<dbReference type="EMBL" id="CP060490">
    <property type="protein sequence ID" value="QNL43544.1"/>
    <property type="molecule type" value="Genomic_DNA"/>
</dbReference>
<proteinExistence type="predicted"/>
<dbReference type="GO" id="GO:0003677">
    <property type="term" value="F:DNA binding"/>
    <property type="evidence" value="ECO:0007669"/>
    <property type="project" value="UniProtKB-UniRule"/>
</dbReference>
<dbReference type="PANTHER" id="PTHR43479">
    <property type="entry name" value="ACREF/ENVCD OPERON REPRESSOR-RELATED"/>
    <property type="match status" value="1"/>
</dbReference>
<gene>
    <name evidence="4" type="ORF">H8790_08625</name>
</gene>
<dbReference type="InterPro" id="IPR050624">
    <property type="entry name" value="HTH-type_Tx_Regulator"/>
</dbReference>
<evidence type="ECO:0000259" key="3">
    <source>
        <dbReference type="PROSITE" id="PS50977"/>
    </source>
</evidence>
<accession>A0A7G9B1W3</accession>
<protein>
    <submittedName>
        <fullName evidence="4">TetR/AcrR family transcriptional regulator</fullName>
    </submittedName>
</protein>
<sequence length="206" mass="23875">MGKTYEKSAATRQRIVSAAMSLFRQHGYSNVSVKDIVRESGVAHGSFYTYFKNKDNLLGEYLQTMEDDYFKYHESRMKDPAYSQLDPMEKIYRFLVDVNQIMAAPGKDFSRAYNAYTIREMDILGIHNRNYFRILESLLEEARARNQINPAMSNEHILQAAVAMNRGIVMEWSVDEQSGPVSDKDPLLREFCRYIARRDDSSALQI</sequence>
<evidence type="ECO:0000256" key="1">
    <source>
        <dbReference type="ARBA" id="ARBA00023125"/>
    </source>
</evidence>
<dbReference type="PRINTS" id="PR00455">
    <property type="entry name" value="HTHTETR"/>
</dbReference>
<dbReference type="InterPro" id="IPR023772">
    <property type="entry name" value="DNA-bd_HTH_TetR-type_CS"/>
</dbReference>
<reference evidence="4 5" key="1">
    <citation type="submission" date="2020-08" db="EMBL/GenBank/DDBJ databases">
        <authorList>
            <person name="Liu C."/>
            <person name="Sun Q."/>
        </authorList>
    </citation>
    <scope>NUCLEOTIDE SEQUENCE [LARGE SCALE GENOMIC DNA]</scope>
    <source>
        <strain evidence="4 5">NSJ-62</strain>
    </source>
</reference>
<dbReference type="PROSITE" id="PS01081">
    <property type="entry name" value="HTH_TETR_1"/>
    <property type="match status" value="1"/>
</dbReference>
<evidence type="ECO:0000313" key="5">
    <source>
        <dbReference type="Proteomes" id="UP000515960"/>
    </source>
</evidence>